<name>A0ABD3C738_9LAMI</name>
<reference evidence="2" key="1">
    <citation type="journal article" date="2024" name="IScience">
        <title>Strigolactones Initiate the Formation of Haustorium-like Structures in Castilleja.</title>
        <authorList>
            <person name="Buerger M."/>
            <person name="Peterson D."/>
            <person name="Chory J."/>
        </authorList>
    </citation>
    <scope>NUCLEOTIDE SEQUENCE [LARGE SCALE GENOMIC DNA]</scope>
</reference>
<sequence length="53" mass="5770">MVKFFSFIGFIVLAFFILQITAITFQGNPVKLNEASAPHYPDGKGSSCDKTTA</sequence>
<gene>
    <name evidence="1" type="ORF">CASFOL_031308</name>
</gene>
<dbReference type="Proteomes" id="UP001632038">
    <property type="component" value="Unassembled WGS sequence"/>
</dbReference>
<evidence type="ECO:0000313" key="1">
    <source>
        <dbReference type="EMBL" id="KAL3624640.1"/>
    </source>
</evidence>
<protein>
    <submittedName>
        <fullName evidence="1">Uncharacterized protein</fullName>
    </submittedName>
</protein>
<organism evidence="1 2">
    <name type="scientific">Castilleja foliolosa</name>
    <dbReference type="NCBI Taxonomy" id="1961234"/>
    <lineage>
        <taxon>Eukaryota</taxon>
        <taxon>Viridiplantae</taxon>
        <taxon>Streptophyta</taxon>
        <taxon>Embryophyta</taxon>
        <taxon>Tracheophyta</taxon>
        <taxon>Spermatophyta</taxon>
        <taxon>Magnoliopsida</taxon>
        <taxon>eudicotyledons</taxon>
        <taxon>Gunneridae</taxon>
        <taxon>Pentapetalae</taxon>
        <taxon>asterids</taxon>
        <taxon>lamiids</taxon>
        <taxon>Lamiales</taxon>
        <taxon>Orobanchaceae</taxon>
        <taxon>Pedicularideae</taxon>
        <taxon>Castillejinae</taxon>
        <taxon>Castilleja</taxon>
    </lineage>
</organism>
<dbReference type="EMBL" id="JAVIJP010000053">
    <property type="protein sequence ID" value="KAL3624640.1"/>
    <property type="molecule type" value="Genomic_DNA"/>
</dbReference>
<evidence type="ECO:0000313" key="2">
    <source>
        <dbReference type="Proteomes" id="UP001632038"/>
    </source>
</evidence>
<proteinExistence type="predicted"/>
<keyword evidence="2" id="KW-1185">Reference proteome</keyword>
<comment type="caution">
    <text evidence="1">The sequence shown here is derived from an EMBL/GenBank/DDBJ whole genome shotgun (WGS) entry which is preliminary data.</text>
</comment>
<dbReference type="AlphaFoldDB" id="A0ABD3C738"/>
<accession>A0ABD3C738</accession>